<evidence type="ECO:0000313" key="2">
    <source>
        <dbReference type="Proteomes" id="UP000887116"/>
    </source>
</evidence>
<sequence>MLGGAWGIGWHDEKQANGCFSGYLRRYTKEDENFLDQLLLAMKREIAFHARIEEAKHSVETSGFTCDKKEFRSMPLLGKRC</sequence>
<dbReference type="AlphaFoldDB" id="A0A8X6HAR2"/>
<dbReference type="Proteomes" id="UP000887116">
    <property type="component" value="Unassembled WGS sequence"/>
</dbReference>
<organism evidence="1 2">
    <name type="scientific">Trichonephila clavata</name>
    <name type="common">Joro spider</name>
    <name type="synonym">Nephila clavata</name>
    <dbReference type="NCBI Taxonomy" id="2740835"/>
    <lineage>
        <taxon>Eukaryota</taxon>
        <taxon>Metazoa</taxon>
        <taxon>Ecdysozoa</taxon>
        <taxon>Arthropoda</taxon>
        <taxon>Chelicerata</taxon>
        <taxon>Arachnida</taxon>
        <taxon>Araneae</taxon>
        <taxon>Araneomorphae</taxon>
        <taxon>Entelegynae</taxon>
        <taxon>Araneoidea</taxon>
        <taxon>Nephilidae</taxon>
        <taxon>Trichonephila</taxon>
    </lineage>
</organism>
<evidence type="ECO:0000313" key="1">
    <source>
        <dbReference type="EMBL" id="GFQ83049.1"/>
    </source>
</evidence>
<gene>
    <name evidence="1" type="ORF">TNCT_652581</name>
</gene>
<reference evidence="1" key="1">
    <citation type="submission" date="2020-07" db="EMBL/GenBank/DDBJ databases">
        <title>Multicomponent nature underlies the extraordinary mechanical properties of spider dragline silk.</title>
        <authorList>
            <person name="Kono N."/>
            <person name="Nakamura H."/>
            <person name="Mori M."/>
            <person name="Yoshida Y."/>
            <person name="Ohtoshi R."/>
            <person name="Malay A.D."/>
            <person name="Moran D.A.P."/>
            <person name="Tomita M."/>
            <person name="Numata K."/>
            <person name="Arakawa K."/>
        </authorList>
    </citation>
    <scope>NUCLEOTIDE SEQUENCE</scope>
</reference>
<dbReference type="EMBL" id="BMAO01012658">
    <property type="protein sequence ID" value="GFQ83049.1"/>
    <property type="molecule type" value="Genomic_DNA"/>
</dbReference>
<name>A0A8X6HAR2_TRICU</name>
<accession>A0A8X6HAR2</accession>
<keyword evidence="2" id="KW-1185">Reference proteome</keyword>
<comment type="caution">
    <text evidence="1">The sequence shown here is derived from an EMBL/GenBank/DDBJ whole genome shotgun (WGS) entry which is preliminary data.</text>
</comment>
<protein>
    <submittedName>
        <fullName evidence="1">Uncharacterized protein</fullName>
    </submittedName>
</protein>
<proteinExistence type="predicted"/>